<sequence length="367" mass="38745">MESMHFADELGPFRIVHLHRPDAGLRATVVVDNIACGPALGGVRMAPDASTEEAVRLARAMTFKNAAAALPHGGGKAVIRADPRMPAAEKERLVRAFAAAIKELTDYIPGPDMGTDELCAAWIHDEIGRSAGLPSVLGGIPLDELGATGVGLAAAVDVARSFIGLELEGARVVVQGFGAVGKHAARALVERGAVLVGACDSRGAVADPRGLDVDALIALKAQGRSVTDLPGVKRLERDAVIELECDIWIPAARPDVIHMDSVGRLKTKLVAPGANIPCTPDAERALFSRGVLVLPDFVANAGGVICAATEVHGGTRKDAFDRVEEKIRHNVRVVLEESRRAGVPPREAAVAIAEERVRAAMRTRRFR</sequence>
<dbReference type="SMART" id="SM00839">
    <property type="entry name" value="ELFV_dehydrog"/>
    <property type="match status" value="1"/>
</dbReference>
<feature type="site" description="Important for catalysis" evidence="6">
    <location>
        <position position="112"/>
    </location>
</feature>
<organism evidence="9 10">
    <name type="scientific">Sorangium cellulosum</name>
    <name type="common">Polyangium cellulosum</name>
    <dbReference type="NCBI Taxonomy" id="56"/>
    <lineage>
        <taxon>Bacteria</taxon>
        <taxon>Pseudomonadati</taxon>
        <taxon>Myxococcota</taxon>
        <taxon>Polyangia</taxon>
        <taxon>Polyangiales</taxon>
        <taxon>Polyangiaceae</taxon>
        <taxon>Sorangium</taxon>
    </lineage>
</organism>
<dbReference type="InterPro" id="IPR033922">
    <property type="entry name" value="NAD_bind_Glu_DH"/>
</dbReference>
<dbReference type="Gene3D" id="3.40.50.720">
    <property type="entry name" value="NAD(P)-binding Rossmann-like Domain"/>
    <property type="match status" value="1"/>
</dbReference>
<dbReference type="Pfam" id="PF02812">
    <property type="entry name" value="ELFV_dehydrog_N"/>
    <property type="match status" value="1"/>
</dbReference>
<dbReference type="InterPro" id="IPR033524">
    <property type="entry name" value="Glu/Leu/Phe/Val_DH_AS"/>
</dbReference>
<feature type="domain" description="Glutamate/phenylalanine/leucine/valine/L-tryptophan dehydrogenase C-terminal" evidence="8">
    <location>
        <begin position="139"/>
        <end position="365"/>
    </location>
</feature>
<feature type="active site" description="Proton donor" evidence="4">
    <location>
        <position position="76"/>
    </location>
</feature>
<evidence type="ECO:0000256" key="3">
    <source>
        <dbReference type="PIRNR" id="PIRNR000185"/>
    </source>
</evidence>
<accession>A0A150P872</accession>
<evidence type="ECO:0000313" key="9">
    <source>
        <dbReference type="EMBL" id="KYF51895.1"/>
    </source>
</evidence>
<dbReference type="PANTHER" id="PTHR11606:SF13">
    <property type="entry name" value="GLUTAMATE DEHYDROGENASE 1, MITOCHONDRIAL"/>
    <property type="match status" value="1"/>
</dbReference>
<dbReference type="GO" id="GO:0004352">
    <property type="term" value="F:glutamate dehydrogenase (NAD+) activity"/>
    <property type="evidence" value="ECO:0007669"/>
    <property type="project" value="TreeGrafter"/>
</dbReference>
<evidence type="ECO:0000259" key="8">
    <source>
        <dbReference type="SMART" id="SM00839"/>
    </source>
</evidence>
<evidence type="ECO:0000256" key="7">
    <source>
        <dbReference type="RuleBase" id="RU004417"/>
    </source>
</evidence>
<proteinExistence type="inferred from homology"/>
<dbReference type="InterPro" id="IPR006096">
    <property type="entry name" value="Glu/Leu/Phe/Val/Trp_DH_C"/>
</dbReference>
<keyword evidence="5" id="KW-0520">NAD</keyword>
<keyword evidence="5" id="KW-0547">Nucleotide-binding</keyword>
<dbReference type="EMBL" id="JELY01002675">
    <property type="protein sequence ID" value="KYF51895.1"/>
    <property type="molecule type" value="Genomic_DNA"/>
</dbReference>
<dbReference type="InterPro" id="IPR036291">
    <property type="entry name" value="NAD(P)-bd_dom_sf"/>
</dbReference>
<dbReference type="SUPFAM" id="SSF51735">
    <property type="entry name" value="NAD(P)-binding Rossmann-fold domains"/>
    <property type="match status" value="1"/>
</dbReference>
<feature type="binding site" evidence="5">
    <location>
        <position position="148"/>
    </location>
    <ligand>
        <name>NAD(+)</name>
        <dbReference type="ChEBI" id="CHEBI:57540"/>
    </ligand>
</feature>
<dbReference type="InterPro" id="IPR006095">
    <property type="entry name" value="Glu/Leu/Phe/Val/Trp_DH"/>
</dbReference>
<dbReference type="GO" id="GO:0006538">
    <property type="term" value="P:L-glutamate catabolic process"/>
    <property type="evidence" value="ECO:0007669"/>
    <property type="project" value="TreeGrafter"/>
</dbReference>
<dbReference type="PRINTS" id="PR00082">
    <property type="entry name" value="GLFDHDRGNASE"/>
</dbReference>
<evidence type="ECO:0000256" key="6">
    <source>
        <dbReference type="PIRSR" id="PIRSR000185-3"/>
    </source>
</evidence>
<reference evidence="9 10" key="1">
    <citation type="submission" date="2014-02" db="EMBL/GenBank/DDBJ databases">
        <title>The small core and large imbalanced accessory genome model reveals a collaborative survival strategy of Sorangium cellulosum strains in nature.</title>
        <authorList>
            <person name="Han K."/>
            <person name="Peng R."/>
            <person name="Blom J."/>
            <person name="Li Y.-Z."/>
        </authorList>
    </citation>
    <scope>NUCLEOTIDE SEQUENCE [LARGE SCALE GENOMIC DNA]</scope>
    <source>
        <strain evidence="9 10">So0157-25</strain>
    </source>
</reference>
<name>A0A150P872_SORCE</name>
<dbReference type="SUPFAM" id="SSF53223">
    <property type="entry name" value="Aminoacid dehydrogenase-like, N-terminal domain"/>
    <property type="match status" value="1"/>
</dbReference>
<dbReference type="AlphaFoldDB" id="A0A150P872"/>
<evidence type="ECO:0000256" key="4">
    <source>
        <dbReference type="PIRSR" id="PIRSR000185-1"/>
    </source>
</evidence>
<comment type="caution">
    <text evidence="9">The sequence shown here is derived from an EMBL/GenBank/DDBJ whole genome shotgun (WGS) entry which is preliminary data.</text>
</comment>
<evidence type="ECO:0000256" key="1">
    <source>
        <dbReference type="ARBA" id="ARBA00006382"/>
    </source>
</evidence>
<dbReference type="InterPro" id="IPR014362">
    <property type="entry name" value="Glu_DH"/>
</dbReference>
<evidence type="ECO:0000256" key="5">
    <source>
        <dbReference type="PIRSR" id="PIRSR000185-2"/>
    </source>
</evidence>
<evidence type="ECO:0000313" key="10">
    <source>
        <dbReference type="Proteomes" id="UP000075420"/>
    </source>
</evidence>
<dbReference type="PANTHER" id="PTHR11606">
    <property type="entry name" value="GLUTAMATE DEHYDROGENASE"/>
    <property type="match status" value="1"/>
</dbReference>
<protein>
    <recommendedName>
        <fullName evidence="3">Glutamate dehydrogenase</fullName>
    </recommendedName>
</protein>
<dbReference type="PROSITE" id="PS00074">
    <property type="entry name" value="GLFV_DEHYDROGENASE"/>
    <property type="match status" value="1"/>
</dbReference>
<dbReference type="GO" id="GO:0000166">
    <property type="term" value="F:nucleotide binding"/>
    <property type="evidence" value="ECO:0007669"/>
    <property type="project" value="UniProtKB-KW"/>
</dbReference>
<keyword evidence="2 3" id="KW-0560">Oxidoreductase</keyword>
<dbReference type="Proteomes" id="UP000075420">
    <property type="component" value="Unassembled WGS sequence"/>
</dbReference>
<dbReference type="InterPro" id="IPR046346">
    <property type="entry name" value="Aminoacid_DH-like_N_sf"/>
</dbReference>
<gene>
    <name evidence="9" type="ORF">BE08_06620</name>
</gene>
<dbReference type="InterPro" id="IPR006097">
    <property type="entry name" value="Glu/Leu/Phe/Val/Trp_DH_dimer"/>
</dbReference>
<dbReference type="Gene3D" id="3.40.50.10860">
    <property type="entry name" value="Leucine Dehydrogenase, chain A, domain 1"/>
    <property type="match status" value="1"/>
</dbReference>
<dbReference type="PIRSF" id="PIRSF000185">
    <property type="entry name" value="Glu_DH"/>
    <property type="match status" value="1"/>
</dbReference>
<dbReference type="CDD" id="cd01076">
    <property type="entry name" value="NAD_bind_1_Glu_DH"/>
    <property type="match status" value="1"/>
</dbReference>
<feature type="binding site" evidence="5">
    <location>
        <position position="64"/>
    </location>
    <ligand>
        <name>substrate</name>
    </ligand>
</feature>
<comment type="similarity">
    <text evidence="1 3 7">Belongs to the Glu/Leu/Phe/Val dehydrogenases family.</text>
</comment>
<dbReference type="Pfam" id="PF00208">
    <property type="entry name" value="ELFV_dehydrog"/>
    <property type="match status" value="1"/>
</dbReference>
<evidence type="ECO:0000256" key="2">
    <source>
        <dbReference type="ARBA" id="ARBA00023002"/>
    </source>
</evidence>